<dbReference type="PROSITE" id="PS00653">
    <property type="entry name" value="GLYCOSYL_HYDROL_F1_2"/>
    <property type="match status" value="1"/>
</dbReference>
<organism evidence="7 8">
    <name type="scientific">Xenorhabdus cabanillasii JM26</name>
    <dbReference type="NCBI Taxonomy" id="1427517"/>
    <lineage>
        <taxon>Bacteria</taxon>
        <taxon>Pseudomonadati</taxon>
        <taxon>Pseudomonadota</taxon>
        <taxon>Gammaproteobacteria</taxon>
        <taxon>Enterobacterales</taxon>
        <taxon>Morganellaceae</taxon>
        <taxon>Xenorhabdus</taxon>
    </lineage>
</organism>
<dbReference type="SUPFAM" id="SSF51445">
    <property type="entry name" value="(Trans)glycosidases"/>
    <property type="match status" value="1"/>
</dbReference>
<evidence type="ECO:0000256" key="3">
    <source>
        <dbReference type="ARBA" id="ARBA00023295"/>
    </source>
</evidence>
<dbReference type="InterPro" id="IPR001360">
    <property type="entry name" value="Glyco_hydro_1"/>
</dbReference>
<dbReference type="Gene3D" id="3.20.20.80">
    <property type="entry name" value="Glycosidases"/>
    <property type="match status" value="1"/>
</dbReference>
<dbReference type="GO" id="GO:0008422">
    <property type="term" value="F:beta-glucosidase activity"/>
    <property type="evidence" value="ECO:0007669"/>
    <property type="project" value="TreeGrafter"/>
</dbReference>
<dbReference type="PANTHER" id="PTHR10353">
    <property type="entry name" value="GLYCOSYL HYDROLASE"/>
    <property type="match status" value="1"/>
</dbReference>
<keyword evidence="2 6" id="KW-0378">Hydrolase</keyword>
<dbReference type="GO" id="GO:0016052">
    <property type="term" value="P:carbohydrate catabolic process"/>
    <property type="evidence" value="ECO:0007669"/>
    <property type="project" value="TreeGrafter"/>
</dbReference>
<dbReference type="InterPro" id="IPR018120">
    <property type="entry name" value="Glyco_hydro_1_AS"/>
</dbReference>
<reference evidence="7 8" key="1">
    <citation type="submission" date="2013-11" db="EMBL/GenBank/DDBJ databases">
        <title>Draft genome sequence and annotation of the entomopathogenic bacterium, Xenorhabdus cabanillasi strain JM26.</title>
        <authorList>
            <person name="Gualtieri M."/>
            <person name="Ogier J.C."/>
            <person name="Pages S."/>
            <person name="Givaudan A."/>
            <person name="Gaudriault S."/>
        </authorList>
    </citation>
    <scope>NUCLEOTIDE SEQUENCE [LARGE SCALE GENOMIC DNA]</scope>
    <source>
        <strain evidence="7 8">JM26</strain>
    </source>
</reference>
<comment type="similarity">
    <text evidence="1 5">Belongs to the glycosyl hydrolase 1 family.</text>
</comment>
<protein>
    <submittedName>
        <fullName evidence="7">Phospho-cellobiase</fullName>
        <ecNumber evidence="7">3.2.1.-</ecNumber>
    </submittedName>
</protein>
<sequence>MKDATDITIHHVPKEEIRMKQFPTHFLWGGAVAANQVEGAYLTDGKGLSTSDVQPQGIMGPVTEREGDNTQYLKDIAIDFYHRYPEDIALFAEMGFTCLRTSIAWSRIFPQGDETQPNEAGLAFYDKLFDEMAKHGIKPLITLSHYEMPWALVRKYGGWGNRKLIDFFEYYARTVFTRYQKKVKLWLTFNEINMSLHVPLTGVGLPKNSTQSETYQAIHHQLVASARAVKLCHQIIPDAKIGNMLLGDLMYPLTCKPDDVLATLQQNQKWLFFGDLQCRGAYPGYMLRYFRENGIEVTITEQDKQEMHNTVDFISFSYYMSGCASGDESEYQKKQGNILNMIPNPHLPSSEWGWQIDPVGLRTLLNLLWDRYQKPLFIVENGLGAKDTVEADGSIQDDYRIRYLNDHLVQVREAIEDGVEVMGYTSWGPIDLVSASKGEISKRYGYIYVDQNEQGTGTLERRRKKSFYWYKQVIETHGGSLNLS</sequence>
<dbReference type="InterPro" id="IPR033132">
    <property type="entry name" value="GH_1_N_CS"/>
</dbReference>
<dbReference type="Proteomes" id="UP000019197">
    <property type="component" value="Unassembled WGS sequence"/>
</dbReference>
<feature type="active site" description="Nucleophile" evidence="4">
    <location>
        <position position="380"/>
    </location>
</feature>
<name>W1JAA4_9GAMM</name>
<dbReference type="EMBL" id="CBXE010000493">
    <property type="protein sequence ID" value="CDL87664.1"/>
    <property type="molecule type" value="Genomic_DNA"/>
</dbReference>
<dbReference type="FunFam" id="3.20.20.80:FF:000004">
    <property type="entry name" value="Beta-glucosidase 6-phospho-beta-glucosidase"/>
    <property type="match status" value="1"/>
</dbReference>
<comment type="caution">
    <text evidence="7">The sequence shown here is derived from an EMBL/GenBank/DDBJ whole genome shotgun (WGS) entry which is preliminary data.</text>
</comment>
<evidence type="ECO:0000313" key="8">
    <source>
        <dbReference type="Proteomes" id="UP000019197"/>
    </source>
</evidence>
<dbReference type="PROSITE" id="PS00572">
    <property type="entry name" value="GLYCOSYL_HYDROL_F1_1"/>
    <property type="match status" value="1"/>
</dbReference>
<evidence type="ECO:0000256" key="4">
    <source>
        <dbReference type="PROSITE-ProRule" id="PRU10055"/>
    </source>
</evidence>
<dbReference type="PRINTS" id="PR00131">
    <property type="entry name" value="GLHYDRLASE1"/>
</dbReference>
<dbReference type="GO" id="GO:0005829">
    <property type="term" value="C:cytosol"/>
    <property type="evidence" value="ECO:0007669"/>
    <property type="project" value="TreeGrafter"/>
</dbReference>
<evidence type="ECO:0000313" key="7">
    <source>
        <dbReference type="EMBL" id="CDL87664.1"/>
    </source>
</evidence>
<gene>
    <name evidence="7" type="primary">casB</name>
    <name evidence="7" type="ORF">XCR1_960019</name>
</gene>
<evidence type="ECO:0000256" key="5">
    <source>
        <dbReference type="RuleBase" id="RU003690"/>
    </source>
</evidence>
<dbReference type="EC" id="3.2.1.-" evidence="7"/>
<evidence type="ECO:0000256" key="6">
    <source>
        <dbReference type="RuleBase" id="RU004468"/>
    </source>
</evidence>
<dbReference type="Pfam" id="PF00232">
    <property type="entry name" value="Glyco_hydro_1"/>
    <property type="match status" value="1"/>
</dbReference>
<dbReference type="InterPro" id="IPR017853">
    <property type="entry name" value="GH"/>
</dbReference>
<dbReference type="AlphaFoldDB" id="W1JAA4"/>
<evidence type="ECO:0000256" key="2">
    <source>
        <dbReference type="ARBA" id="ARBA00022801"/>
    </source>
</evidence>
<accession>W1JAA4</accession>
<proteinExistence type="inferred from homology"/>
<dbReference type="NCBIfam" id="NF007356">
    <property type="entry name" value="PRK09852.1"/>
    <property type="match status" value="1"/>
</dbReference>
<evidence type="ECO:0000256" key="1">
    <source>
        <dbReference type="ARBA" id="ARBA00010838"/>
    </source>
</evidence>
<dbReference type="PANTHER" id="PTHR10353:SF122">
    <property type="entry name" value="6-PHOSPHO-BETA-GLUCOSIDASE ASCB-RELATED"/>
    <property type="match status" value="1"/>
</dbReference>
<keyword evidence="3 6" id="KW-0326">Glycosidase</keyword>